<dbReference type="InterPro" id="IPR006059">
    <property type="entry name" value="SBP"/>
</dbReference>
<dbReference type="Pfam" id="PF01547">
    <property type="entry name" value="SBP_bac_1"/>
    <property type="match status" value="1"/>
</dbReference>
<reference evidence="2 3" key="1">
    <citation type="submission" date="2020-10" db="EMBL/GenBank/DDBJ databases">
        <title>Haloactinobacterium sp. RN3S43, a bacterium isolated from saline soil.</title>
        <authorList>
            <person name="Sun J.-Q."/>
        </authorList>
    </citation>
    <scope>NUCLEOTIDE SEQUENCE [LARGE SCALE GENOMIC DNA]</scope>
    <source>
        <strain evidence="2 3">RN3S43</strain>
    </source>
</reference>
<dbReference type="InterPro" id="IPR050490">
    <property type="entry name" value="Bact_solute-bd_prot1"/>
</dbReference>
<feature type="chain" id="PRO_5039658379" evidence="1">
    <location>
        <begin position="24"/>
        <end position="433"/>
    </location>
</feature>
<evidence type="ECO:0000313" key="2">
    <source>
        <dbReference type="EMBL" id="QOR70660.1"/>
    </source>
</evidence>
<sequence length="433" mass="46314">MTRILTPKPLGALATAVSLAAAAACSSHQSEDGTIEITWLTSSDEQTSELAAALIEEFEATHSGIVVNHDTRPSGDDGVNVVKTRLATGEMAEVFTYNSGSLLQALNPDATLVDLSGETWIDDLTEDFRSVVSTENGVYGAPFGTSLAGGIVYSQPVYDELGLEVPQSWDAFMANNEQIAAAGYVPIIQTYADPWTSQLFVLGDFANVHAQDPQWAQEYTAHSRFYAEEPALAGFRHLQEAYEAGYFNVDFPSATFEDGAMMVADGTGAHYPILTTVLDTITANSPDAVEDLRFMALPADSAQHTSATIWQPDATYVAAAAEGEERTAALQLLTFLNTSDACDIFNETGAPSGPYANSCELPDDVTPLLQDVQAYVDEGNTAPALEFLSPIKGPNLANITVEVGSGIRSAEEAAANYDRDVENQARQLDLDGW</sequence>
<evidence type="ECO:0000313" key="3">
    <source>
        <dbReference type="Proteomes" id="UP000593758"/>
    </source>
</evidence>
<keyword evidence="1" id="KW-0732">Signal</keyword>
<dbReference type="AlphaFoldDB" id="A0A7M1SSY0"/>
<organism evidence="2 3">
    <name type="scientific">Ruania alkalisoli</name>
    <dbReference type="NCBI Taxonomy" id="2779775"/>
    <lineage>
        <taxon>Bacteria</taxon>
        <taxon>Bacillati</taxon>
        <taxon>Actinomycetota</taxon>
        <taxon>Actinomycetes</taxon>
        <taxon>Micrococcales</taxon>
        <taxon>Ruaniaceae</taxon>
        <taxon>Ruania</taxon>
    </lineage>
</organism>
<evidence type="ECO:0000256" key="1">
    <source>
        <dbReference type="SAM" id="SignalP"/>
    </source>
</evidence>
<dbReference type="Gene3D" id="3.40.190.10">
    <property type="entry name" value="Periplasmic binding protein-like II"/>
    <property type="match status" value="2"/>
</dbReference>
<dbReference type="Proteomes" id="UP000593758">
    <property type="component" value="Chromosome"/>
</dbReference>
<dbReference type="EMBL" id="CP063169">
    <property type="protein sequence ID" value="QOR70660.1"/>
    <property type="molecule type" value="Genomic_DNA"/>
</dbReference>
<name>A0A7M1SSY0_9MICO</name>
<accession>A0A7M1SSY0</accession>
<keyword evidence="3" id="KW-1185">Reference proteome</keyword>
<dbReference type="SUPFAM" id="SSF53850">
    <property type="entry name" value="Periplasmic binding protein-like II"/>
    <property type="match status" value="1"/>
</dbReference>
<feature type="signal peptide" evidence="1">
    <location>
        <begin position="1"/>
        <end position="23"/>
    </location>
</feature>
<dbReference type="PANTHER" id="PTHR43649">
    <property type="entry name" value="ARABINOSE-BINDING PROTEIN-RELATED"/>
    <property type="match status" value="1"/>
</dbReference>
<dbReference type="KEGG" id="halt:IM660_19135"/>
<protein>
    <submittedName>
        <fullName evidence="2">Extracellular solute-binding protein</fullName>
    </submittedName>
</protein>
<dbReference type="PROSITE" id="PS51257">
    <property type="entry name" value="PROKAR_LIPOPROTEIN"/>
    <property type="match status" value="1"/>
</dbReference>
<dbReference type="RefSeq" id="WP_193497335.1">
    <property type="nucleotide sequence ID" value="NZ_CP063169.1"/>
</dbReference>
<gene>
    <name evidence="2" type="ORF">IM660_19135</name>
</gene>
<proteinExistence type="predicted"/>